<comment type="caution">
    <text evidence="5">The sequence shown here is derived from an EMBL/GenBank/DDBJ whole genome shotgun (WGS) entry which is preliminary data.</text>
</comment>
<protein>
    <submittedName>
        <fullName evidence="5">MarR family winged helix-turn-helix transcriptional regulator</fullName>
    </submittedName>
</protein>
<keyword evidence="6" id="KW-1185">Reference proteome</keyword>
<dbReference type="CDD" id="cd00090">
    <property type="entry name" value="HTH_ARSR"/>
    <property type="match status" value="1"/>
</dbReference>
<evidence type="ECO:0000256" key="1">
    <source>
        <dbReference type="ARBA" id="ARBA00023015"/>
    </source>
</evidence>
<proteinExistence type="predicted"/>
<evidence type="ECO:0000256" key="2">
    <source>
        <dbReference type="ARBA" id="ARBA00023125"/>
    </source>
</evidence>
<dbReference type="InterPro" id="IPR036390">
    <property type="entry name" value="WH_DNA-bd_sf"/>
</dbReference>
<feature type="domain" description="HTH marR-type" evidence="4">
    <location>
        <begin position="5"/>
        <end position="137"/>
    </location>
</feature>
<evidence type="ECO:0000259" key="4">
    <source>
        <dbReference type="PROSITE" id="PS50995"/>
    </source>
</evidence>
<gene>
    <name evidence="5" type="ORF">LOC68_00770</name>
</gene>
<dbReference type="RefSeq" id="WP_230214414.1">
    <property type="nucleotide sequence ID" value="NZ_JAJKFT010000001.1"/>
</dbReference>
<keyword evidence="2" id="KW-0238">DNA-binding</keyword>
<dbReference type="InterPro" id="IPR000835">
    <property type="entry name" value="HTH_MarR-typ"/>
</dbReference>
<evidence type="ECO:0000313" key="5">
    <source>
        <dbReference type="EMBL" id="MCC9626927.1"/>
    </source>
</evidence>
<accession>A0A9X1MIJ3</accession>
<dbReference type="PANTHER" id="PTHR42756">
    <property type="entry name" value="TRANSCRIPTIONAL REGULATOR, MARR"/>
    <property type="match status" value="1"/>
</dbReference>
<evidence type="ECO:0000256" key="3">
    <source>
        <dbReference type="ARBA" id="ARBA00023163"/>
    </source>
</evidence>
<sequence length="152" mass="16852">MKPKQTPIGRQLALTTKVVARAFEDALAESGGSMPTWFVLLALVQQEHRAQTELAAAVGIQGPTLTHHLNGMEAEGLLTRTRDPENRRVHQVTLTQAGRTKFEQMKTAAVKFDKELRAGFSAQEIETLRDMLWRMEINVGSDGIDPFPPCAE</sequence>
<dbReference type="PRINTS" id="PR00598">
    <property type="entry name" value="HTHMARR"/>
</dbReference>
<keyword evidence="3" id="KW-0804">Transcription</keyword>
<dbReference type="AlphaFoldDB" id="A0A9X1MIJ3"/>
<reference evidence="5" key="1">
    <citation type="submission" date="2021-11" db="EMBL/GenBank/DDBJ databases">
        <title>Genome sequence.</title>
        <authorList>
            <person name="Sun Q."/>
        </authorList>
    </citation>
    <scope>NUCLEOTIDE SEQUENCE</scope>
    <source>
        <strain evidence="5">JC732</strain>
    </source>
</reference>
<keyword evidence="1" id="KW-0805">Transcription regulation</keyword>
<dbReference type="PROSITE" id="PS50995">
    <property type="entry name" value="HTH_MARR_2"/>
    <property type="match status" value="1"/>
</dbReference>
<dbReference type="SMART" id="SM00347">
    <property type="entry name" value="HTH_MARR"/>
    <property type="match status" value="1"/>
</dbReference>
<dbReference type="EMBL" id="JAJKFT010000001">
    <property type="protein sequence ID" value="MCC9626927.1"/>
    <property type="molecule type" value="Genomic_DNA"/>
</dbReference>
<dbReference type="PANTHER" id="PTHR42756:SF1">
    <property type="entry name" value="TRANSCRIPTIONAL REPRESSOR OF EMRAB OPERON"/>
    <property type="match status" value="1"/>
</dbReference>
<evidence type="ECO:0000313" key="6">
    <source>
        <dbReference type="Proteomes" id="UP001139103"/>
    </source>
</evidence>
<dbReference type="Proteomes" id="UP001139103">
    <property type="component" value="Unassembled WGS sequence"/>
</dbReference>
<organism evidence="5 6">
    <name type="scientific">Blastopirellula sediminis</name>
    <dbReference type="NCBI Taxonomy" id="2894196"/>
    <lineage>
        <taxon>Bacteria</taxon>
        <taxon>Pseudomonadati</taxon>
        <taxon>Planctomycetota</taxon>
        <taxon>Planctomycetia</taxon>
        <taxon>Pirellulales</taxon>
        <taxon>Pirellulaceae</taxon>
        <taxon>Blastopirellula</taxon>
    </lineage>
</organism>
<dbReference type="GO" id="GO:0003677">
    <property type="term" value="F:DNA binding"/>
    <property type="evidence" value="ECO:0007669"/>
    <property type="project" value="UniProtKB-KW"/>
</dbReference>
<name>A0A9X1MIJ3_9BACT</name>
<dbReference type="InterPro" id="IPR036388">
    <property type="entry name" value="WH-like_DNA-bd_sf"/>
</dbReference>
<dbReference type="Gene3D" id="1.10.10.10">
    <property type="entry name" value="Winged helix-like DNA-binding domain superfamily/Winged helix DNA-binding domain"/>
    <property type="match status" value="1"/>
</dbReference>
<dbReference type="Pfam" id="PF01047">
    <property type="entry name" value="MarR"/>
    <property type="match status" value="1"/>
</dbReference>
<dbReference type="SUPFAM" id="SSF46785">
    <property type="entry name" value="Winged helix' DNA-binding domain"/>
    <property type="match status" value="1"/>
</dbReference>
<dbReference type="GO" id="GO:0003700">
    <property type="term" value="F:DNA-binding transcription factor activity"/>
    <property type="evidence" value="ECO:0007669"/>
    <property type="project" value="InterPro"/>
</dbReference>
<dbReference type="InterPro" id="IPR011991">
    <property type="entry name" value="ArsR-like_HTH"/>
</dbReference>